<proteinExistence type="predicted"/>
<accession>A0A9D4TDF4</accession>
<reference evidence="1" key="2">
    <citation type="submission" date="2021-09" db="EMBL/GenBank/DDBJ databases">
        <authorList>
            <person name="Jia N."/>
            <person name="Wang J."/>
            <person name="Shi W."/>
            <person name="Du L."/>
            <person name="Sun Y."/>
            <person name="Zhan W."/>
            <person name="Jiang J."/>
            <person name="Wang Q."/>
            <person name="Zhang B."/>
            <person name="Ji P."/>
            <person name="Sakyi L.B."/>
            <person name="Cui X."/>
            <person name="Yuan T."/>
            <person name="Jiang B."/>
            <person name="Yang W."/>
            <person name="Lam T.T.-Y."/>
            <person name="Chang Q."/>
            <person name="Ding S."/>
            <person name="Wang X."/>
            <person name="Zhu J."/>
            <person name="Ruan X."/>
            <person name="Zhao L."/>
            <person name="Wei J."/>
            <person name="Que T."/>
            <person name="Du C."/>
            <person name="Cheng J."/>
            <person name="Dai P."/>
            <person name="Han X."/>
            <person name="Huang E."/>
            <person name="Gao Y."/>
            <person name="Liu J."/>
            <person name="Shao H."/>
            <person name="Ye R."/>
            <person name="Li L."/>
            <person name="Wei W."/>
            <person name="Wang X."/>
            <person name="Wang C."/>
            <person name="Huo Q."/>
            <person name="Li W."/>
            <person name="Guo W."/>
            <person name="Chen H."/>
            <person name="Chen S."/>
            <person name="Zhou L."/>
            <person name="Zhou L."/>
            <person name="Ni X."/>
            <person name="Tian J."/>
            <person name="Zhou Y."/>
            <person name="Sheng Y."/>
            <person name="Liu T."/>
            <person name="Pan Y."/>
            <person name="Xia L."/>
            <person name="Li J."/>
            <person name="Zhao F."/>
            <person name="Cao W."/>
        </authorList>
    </citation>
    <scope>NUCLEOTIDE SEQUENCE</scope>
    <source>
        <strain evidence="1">Rsan-2018</strain>
        <tissue evidence="1">Larvae</tissue>
    </source>
</reference>
<name>A0A9D4TDF4_RHISA</name>
<comment type="caution">
    <text evidence="1">The sequence shown here is derived from an EMBL/GenBank/DDBJ whole genome shotgun (WGS) entry which is preliminary data.</text>
</comment>
<sequence>MNVTSLLCAVSKAAQQRMGTLSLIDDTCTDSTGTTWSLDLQRKPTTPEIFLRARYVESGPLVQRPAIVMDRLREMKQRVVIVTFRMMLMTTLAY</sequence>
<protein>
    <submittedName>
        <fullName evidence="1">Uncharacterized protein</fullName>
    </submittedName>
</protein>
<dbReference type="EMBL" id="JABSTV010000579">
    <property type="protein sequence ID" value="KAH7986110.1"/>
    <property type="molecule type" value="Genomic_DNA"/>
</dbReference>
<evidence type="ECO:0000313" key="2">
    <source>
        <dbReference type="Proteomes" id="UP000821837"/>
    </source>
</evidence>
<dbReference type="AlphaFoldDB" id="A0A9D4TDF4"/>
<organism evidence="1 2">
    <name type="scientific">Rhipicephalus sanguineus</name>
    <name type="common">Brown dog tick</name>
    <name type="synonym">Ixodes sanguineus</name>
    <dbReference type="NCBI Taxonomy" id="34632"/>
    <lineage>
        <taxon>Eukaryota</taxon>
        <taxon>Metazoa</taxon>
        <taxon>Ecdysozoa</taxon>
        <taxon>Arthropoda</taxon>
        <taxon>Chelicerata</taxon>
        <taxon>Arachnida</taxon>
        <taxon>Acari</taxon>
        <taxon>Parasitiformes</taxon>
        <taxon>Ixodida</taxon>
        <taxon>Ixodoidea</taxon>
        <taxon>Ixodidae</taxon>
        <taxon>Rhipicephalinae</taxon>
        <taxon>Rhipicephalus</taxon>
        <taxon>Rhipicephalus</taxon>
    </lineage>
</organism>
<reference evidence="1" key="1">
    <citation type="journal article" date="2020" name="Cell">
        <title>Large-Scale Comparative Analyses of Tick Genomes Elucidate Their Genetic Diversity and Vector Capacities.</title>
        <authorList>
            <consortium name="Tick Genome and Microbiome Consortium (TIGMIC)"/>
            <person name="Jia N."/>
            <person name="Wang J."/>
            <person name="Shi W."/>
            <person name="Du L."/>
            <person name="Sun Y."/>
            <person name="Zhan W."/>
            <person name="Jiang J.F."/>
            <person name="Wang Q."/>
            <person name="Zhang B."/>
            <person name="Ji P."/>
            <person name="Bell-Sakyi L."/>
            <person name="Cui X.M."/>
            <person name="Yuan T.T."/>
            <person name="Jiang B.G."/>
            <person name="Yang W.F."/>
            <person name="Lam T.T."/>
            <person name="Chang Q.C."/>
            <person name="Ding S.J."/>
            <person name="Wang X.J."/>
            <person name="Zhu J.G."/>
            <person name="Ruan X.D."/>
            <person name="Zhao L."/>
            <person name="Wei J.T."/>
            <person name="Ye R.Z."/>
            <person name="Que T.C."/>
            <person name="Du C.H."/>
            <person name="Zhou Y.H."/>
            <person name="Cheng J.X."/>
            <person name="Dai P.F."/>
            <person name="Guo W.B."/>
            <person name="Han X.H."/>
            <person name="Huang E.J."/>
            <person name="Li L.F."/>
            <person name="Wei W."/>
            <person name="Gao Y.C."/>
            <person name="Liu J.Z."/>
            <person name="Shao H.Z."/>
            <person name="Wang X."/>
            <person name="Wang C.C."/>
            <person name="Yang T.C."/>
            <person name="Huo Q.B."/>
            <person name="Li W."/>
            <person name="Chen H.Y."/>
            <person name="Chen S.E."/>
            <person name="Zhou L.G."/>
            <person name="Ni X.B."/>
            <person name="Tian J.H."/>
            <person name="Sheng Y."/>
            <person name="Liu T."/>
            <person name="Pan Y.S."/>
            <person name="Xia L.Y."/>
            <person name="Li J."/>
            <person name="Zhao F."/>
            <person name="Cao W.C."/>
        </authorList>
    </citation>
    <scope>NUCLEOTIDE SEQUENCE</scope>
    <source>
        <strain evidence="1">Rsan-2018</strain>
    </source>
</reference>
<evidence type="ECO:0000313" key="1">
    <source>
        <dbReference type="EMBL" id="KAH7986110.1"/>
    </source>
</evidence>
<gene>
    <name evidence="1" type="ORF">HPB52_025201</name>
</gene>
<keyword evidence="2" id="KW-1185">Reference proteome</keyword>
<dbReference type="Proteomes" id="UP000821837">
    <property type="component" value="Unassembled WGS sequence"/>
</dbReference>